<dbReference type="SUPFAM" id="SSF52540">
    <property type="entry name" value="P-loop containing nucleoside triphosphate hydrolases"/>
    <property type="match status" value="1"/>
</dbReference>
<accession>A0AA88GTZ6</accession>
<feature type="compositionally biased region" description="Polar residues" evidence="1">
    <location>
        <begin position="71"/>
        <end position="88"/>
    </location>
</feature>
<protein>
    <submittedName>
        <fullName evidence="2">Uncharacterized protein</fullName>
    </submittedName>
</protein>
<evidence type="ECO:0000313" key="3">
    <source>
        <dbReference type="Proteomes" id="UP000816034"/>
    </source>
</evidence>
<feature type="region of interest" description="Disordered" evidence="1">
    <location>
        <begin position="1645"/>
        <end position="1664"/>
    </location>
</feature>
<dbReference type="Gene3D" id="1.20.120.720">
    <property type="entry name" value="Myosin VI head, motor domain, U50 subdomain"/>
    <property type="match status" value="1"/>
</dbReference>
<feature type="compositionally biased region" description="Polar residues" evidence="1">
    <location>
        <begin position="44"/>
        <end position="62"/>
    </location>
</feature>
<dbReference type="EMBL" id="PYSW02000009">
    <property type="protein sequence ID" value="KAG2388850.1"/>
    <property type="molecule type" value="Genomic_DNA"/>
</dbReference>
<comment type="caution">
    <text evidence="2">The sequence shown here is derived from an EMBL/GenBank/DDBJ whole genome shotgun (WGS) entry which is preliminary data.</text>
</comment>
<dbReference type="Proteomes" id="UP000816034">
    <property type="component" value="Unassembled WGS sequence"/>
</dbReference>
<dbReference type="RefSeq" id="XP_044552842.1">
    <property type="nucleotide sequence ID" value="XM_044692356.1"/>
</dbReference>
<dbReference type="GeneID" id="68092751"/>
<feature type="compositionally biased region" description="Low complexity" evidence="1">
    <location>
        <begin position="187"/>
        <end position="207"/>
    </location>
</feature>
<feature type="region of interest" description="Disordered" evidence="1">
    <location>
        <begin position="1"/>
        <end position="110"/>
    </location>
</feature>
<evidence type="ECO:0000313" key="2">
    <source>
        <dbReference type="EMBL" id="KAG2388850.1"/>
    </source>
</evidence>
<evidence type="ECO:0000256" key="1">
    <source>
        <dbReference type="SAM" id="MobiDB-lite"/>
    </source>
</evidence>
<organism evidence="2 3">
    <name type="scientific">Naegleria lovaniensis</name>
    <name type="common">Amoeba</name>
    <dbReference type="NCBI Taxonomy" id="51637"/>
    <lineage>
        <taxon>Eukaryota</taxon>
        <taxon>Discoba</taxon>
        <taxon>Heterolobosea</taxon>
        <taxon>Tetramitia</taxon>
        <taxon>Eutetramitia</taxon>
        <taxon>Vahlkampfiidae</taxon>
        <taxon>Naegleria</taxon>
    </lineage>
</organism>
<keyword evidence="3" id="KW-1185">Reference proteome</keyword>
<gene>
    <name evidence="2" type="ORF">C9374_000289</name>
</gene>
<proteinExistence type="predicted"/>
<reference evidence="2 3" key="1">
    <citation type="journal article" date="2018" name="BMC Genomics">
        <title>The genome of Naegleria lovaniensis, the basis for a comparative approach to unravel pathogenicity factors of the human pathogenic amoeba N. fowleri.</title>
        <authorList>
            <person name="Liechti N."/>
            <person name="Schurch N."/>
            <person name="Bruggmann R."/>
            <person name="Wittwer M."/>
        </authorList>
    </citation>
    <scope>NUCLEOTIDE SEQUENCE [LARGE SCALE GENOMIC DNA]</scope>
    <source>
        <strain evidence="2 3">ATCC 30569</strain>
    </source>
</reference>
<feature type="compositionally biased region" description="Polar residues" evidence="1">
    <location>
        <begin position="174"/>
        <end position="185"/>
    </location>
</feature>
<feature type="compositionally biased region" description="Low complexity" evidence="1">
    <location>
        <begin position="33"/>
        <end position="43"/>
    </location>
</feature>
<name>A0AA88GTZ6_NAELO</name>
<feature type="region of interest" description="Disordered" evidence="1">
    <location>
        <begin position="133"/>
        <end position="207"/>
    </location>
</feature>
<feature type="region of interest" description="Disordered" evidence="1">
    <location>
        <begin position="1040"/>
        <end position="1077"/>
    </location>
</feature>
<feature type="compositionally biased region" description="Polar residues" evidence="1">
    <location>
        <begin position="1"/>
        <end position="21"/>
    </location>
</feature>
<dbReference type="InterPro" id="IPR027417">
    <property type="entry name" value="P-loop_NTPase"/>
</dbReference>
<sequence length="1761" mass="200616">MSSSTTSATSNVRGSMKQNSMHPIHHATNSKRSSSSSSSSSMSPQHNSTTMVVNGKTQTTHSSSKKPLPRDSQQPQENPSRCSLPSEISTKDLKESSGGSTSTVPNLHPLLPTSFSLVPTQPSSISEMTIPTTIRSPSIPLPPPPLGASTPRVETSSSGIVENSPKLSKHLPSFSPSLQNHTCSVASPRPNTTSNASTTTSSPLSSYKPPLKKDDLIWVEIKDKYYLAKVSGMIKNVQVMYNERGLSRNDFTKNDQVDLTKCFHVDLVSLNGLERENLLWICPGCHSLPQVTHTWLSVVNKSYEDQKRSSQVFTMHMGERNILLKNPDFSFLNKTQASAIKRNGQDLVDYIQTQLRLNTTRHLNLILLGEGSKEKQVTLQQVVMSLLHKNLLPYLSANEKSSISNQSSQMFQNQSDYVKEIRVTIGSALNFLLIFSNNLYEKALTQTHMRQVVLSCDSQTNRVCGLRIHSIARERMLSTISSHVSGSSLSKRNLPLYQIFLLMISGGEDEEHHVVGDMNHYKLFQKHKVNYKDLNFMKMDLGKLNSYFSKFGISTQEADLVYRILSACMWLYNLEFNSTSTTNLESGTAVASSENSQTLQVVSELLGISRQECESIFTCSNQVNLVFDYLYGAVLHFIESRINSKIHTLITSWRFNSHCFSNDTSNCKEICVYDLPAATENKNLSDQFVDLFNKIANETNMLNELTLIEKLLQKDQLPNVKDILSSFSSSILESLDENELIRDMNPLSEDNIHKLCEEISTSQSLNQLFHEENKNDYDRYLGQNYMTRVVNNFMNSLLSPNTETKSFFIHCMTFSMEKKTSNALLNDCISSIRTTGFNNLLNLYSGYDKYNFKMTLEDFSQFEKYFSLLTGTEDKTSTTVIKGKEFVYFQDSCLLRTLENMKSFEEEKIMLLASLHFVTDEFHDLFENKRVKMENIFSSETNHDDQSNNNILEEEEEDDHDFTSPSVPLPPKDLLFADPRHLTENILEQDTIMMMDMKSNHHPSEGWALFNIPEQELPYHSACLGLTAFSSQYFSPNSCEEGKFKSQHNTSMTSIATSSHSSKNQHSTSGGSSLQQLLQQRRLSLNSSISSSIGIRSSPMKALQCVHKCRSDEGVTSFSFDSIASLDFRDSTKMEMASNSPSSTMKKNSSRRMQECVILDHGRALKQLKPNFNVFSGIKEIQTSHHTKLMFESLSEQLEEYDNSYVLDVRPKQLASFITFVADYWYTFMQDEKNTLSFMNMNNKEQDHQHGENFENVHEVLMCLMECIKLLNFVMTFSRQRTEVVKSIRSEGLLIMLCESAIRCHAKLEHLNQTESTQELKSPEFLLFQQLVVLAILNCVKHDKMTCGFLVQENLFWSLFSCLYTLNSEWNEEKNPLSHTTTDAMFGSTILTEDVRKVSHQLCKFYMEILSILISDPHSYQFLNVQVKETFSNGTLQNVKSKLVRSFSGISEQITPLINAQFYKDTAQQILSIIQRHDLKNEQVRVFVNFIQQIIPLFSFNSNLVFALIQEWISQMECRSIHFVCQCLRSLGKIHEKLRQEQGTTSKILGFVFSNRDGVMGQILDKTNLFEILTLRMLQVHEHSQLEEEEGVTMEEFTQRNHESRNTSHSRHGAPLESIIYALLYLCVLYPNVRTKFVEYVFQTSSKENQQPHEKSNGNYMGNKNIRRVALEQSDLSKENIERCLSKLDSAPEEFSQFSQQLAQQLLSHESSRKVHNQASSMKRNNVSKQVSFNDSAEWSKRSLWSVHSLLNDPQSLTASY</sequence>
<feature type="compositionally biased region" description="Low complexity" evidence="1">
    <location>
        <begin position="1050"/>
        <end position="1077"/>
    </location>
</feature>